<accession>A0A6I6JF90</accession>
<proteinExistence type="predicted"/>
<organism evidence="3 4">
    <name type="scientific">Pseudodesulfovibrio cashew</name>
    <dbReference type="NCBI Taxonomy" id="2678688"/>
    <lineage>
        <taxon>Bacteria</taxon>
        <taxon>Pseudomonadati</taxon>
        <taxon>Thermodesulfobacteriota</taxon>
        <taxon>Desulfovibrionia</taxon>
        <taxon>Desulfovibrionales</taxon>
        <taxon>Desulfovibrionaceae</taxon>
    </lineage>
</organism>
<protein>
    <submittedName>
        <fullName evidence="3">Uncharacterized protein</fullName>
    </submittedName>
</protein>
<reference evidence="3 4" key="1">
    <citation type="submission" date="2019-11" db="EMBL/GenBank/DDBJ databases">
        <authorList>
            <person name="Zheng R.K."/>
            <person name="Sun C.M."/>
        </authorList>
    </citation>
    <scope>NUCLEOTIDE SEQUENCE [LARGE SCALE GENOMIC DNA]</scope>
    <source>
        <strain evidence="3 4">SRB007</strain>
    </source>
</reference>
<sequence>MAGRKEKRESGEMSYGRIMTSLLIPKDSRTNPKRILSGIAFLAFVCFFLFAAMGKSCQRTDAPAQDEQRVSVLAVSPHRS</sequence>
<evidence type="ECO:0000313" key="4">
    <source>
        <dbReference type="Proteomes" id="UP000428328"/>
    </source>
</evidence>
<keyword evidence="2" id="KW-0472">Membrane</keyword>
<dbReference type="EMBL" id="CP046400">
    <property type="protein sequence ID" value="QGY39072.1"/>
    <property type="molecule type" value="Genomic_DNA"/>
</dbReference>
<evidence type="ECO:0000313" key="3">
    <source>
        <dbReference type="EMBL" id="QGY39072.1"/>
    </source>
</evidence>
<name>A0A6I6JF90_9BACT</name>
<keyword evidence="2" id="KW-1133">Transmembrane helix</keyword>
<keyword evidence="4" id="KW-1185">Reference proteome</keyword>
<gene>
    <name evidence="3" type="ORF">GM415_02660</name>
</gene>
<dbReference type="AlphaFoldDB" id="A0A6I6JF90"/>
<dbReference type="KEGG" id="psel:GM415_02660"/>
<evidence type="ECO:0000256" key="2">
    <source>
        <dbReference type="SAM" id="Phobius"/>
    </source>
</evidence>
<dbReference type="Proteomes" id="UP000428328">
    <property type="component" value="Chromosome"/>
</dbReference>
<feature type="region of interest" description="Disordered" evidence="1">
    <location>
        <begin position="60"/>
        <end position="80"/>
    </location>
</feature>
<feature type="transmembrane region" description="Helical" evidence="2">
    <location>
        <begin position="35"/>
        <end position="53"/>
    </location>
</feature>
<evidence type="ECO:0000256" key="1">
    <source>
        <dbReference type="SAM" id="MobiDB-lite"/>
    </source>
</evidence>
<dbReference type="RefSeq" id="WP_158946284.1">
    <property type="nucleotide sequence ID" value="NZ_CP046400.1"/>
</dbReference>
<keyword evidence="2" id="KW-0812">Transmembrane</keyword>